<organism evidence="1 2">
    <name type="scientific">Ceratodon purpureus</name>
    <name type="common">Fire moss</name>
    <name type="synonym">Dicranum purpureum</name>
    <dbReference type="NCBI Taxonomy" id="3225"/>
    <lineage>
        <taxon>Eukaryota</taxon>
        <taxon>Viridiplantae</taxon>
        <taxon>Streptophyta</taxon>
        <taxon>Embryophyta</taxon>
        <taxon>Bryophyta</taxon>
        <taxon>Bryophytina</taxon>
        <taxon>Bryopsida</taxon>
        <taxon>Dicranidae</taxon>
        <taxon>Pseudoditrichales</taxon>
        <taxon>Ditrichaceae</taxon>
        <taxon>Ceratodon</taxon>
    </lineage>
</organism>
<protein>
    <submittedName>
        <fullName evidence="1">Uncharacterized protein</fullName>
    </submittedName>
</protein>
<name>A0A8T0G5P4_CERPU</name>
<gene>
    <name evidence="1" type="ORF">KC19_12G103200</name>
</gene>
<dbReference type="AlphaFoldDB" id="A0A8T0G5P4"/>
<proteinExistence type="predicted"/>
<reference evidence="1" key="1">
    <citation type="submission" date="2020-06" db="EMBL/GenBank/DDBJ databases">
        <title>WGS assembly of Ceratodon purpureus strain R40.</title>
        <authorList>
            <person name="Carey S.B."/>
            <person name="Jenkins J."/>
            <person name="Shu S."/>
            <person name="Lovell J.T."/>
            <person name="Sreedasyam A."/>
            <person name="Maumus F."/>
            <person name="Tiley G.P."/>
            <person name="Fernandez-Pozo N."/>
            <person name="Barry K."/>
            <person name="Chen C."/>
            <person name="Wang M."/>
            <person name="Lipzen A."/>
            <person name="Daum C."/>
            <person name="Saski C.A."/>
            <person name="Payton A.C."/>
            <person name="Mcbreen J.C."/>
            <person name="Conrad R.E."/>
            <person name="Kollar L.M."/>
            <person name="Olsson S."/>
            <person name="Huttunen S."/>
            <person name="Landis J.B."/>
            <person name="Wickett N.J."/>
            <person name="Johnson M.G."/>
            <person name="Rensing S.A."/>
            <person name="Grimwood J."/>
            <person name="Schmutz J."/>
            <person name="Mcdaniel S.F."/>
        </authorList>
    </citation>
    <scope>NUCLEOTIDE SEQUENCE</scope>
    <source>
        <strain evidence="1">R40</strain>
    </source>
</reference>
<comment type="caution">
    <text evidence="1">The sequence shown here is derived from an EMBL/GenBank/DDBJ whole genome shotgun (WGS) entry which is preliminary data.</text>
</comment>
<keyword evidence="2" id="KW-1185">Reference proteome</keyword>
<accession>A0A8T0G5P4</accession>
<evidence type="ECO:0000313" key="1">
    <source>
        <dbReference type="EMBL" id="KAG0554593.1"/>
    </source>
</evidence>
<evidence type="ECO:0000313" key="2">
    <source>
        <dbReference type="Proteomes" id="UP000822688"/>
    </source>
</evidence>
<dbReference type="EMBL" id="CM026433">
    <property type="protein sequence ID" value="KAG0554593.1"/>
    <property type="molecule type" value="Genomic_DNA"/>
</dbReference>
<dbReference type="Proteomes" id="UP000822688">
    <property type="component" value="Chromosome 12"/>
</dbReference>
<sequence>MRCLRVEVEVEIIRCLRVEVEVIRCLRVEVEVEVIRCLRVEVEVEVEIMRCFREEVEIIRCLKVEVAIILSLRVEVELDLLTILVLAWRWALHPNARTRFGKFLPRSSYEILQTTANINRLFRYACEVLILSMSVIHAVVCIPRLPG</sequence>